<accession>C7IZ50</accession>
<evidence type="ECO:0000256" key="1">
    <source>
        <dbReference type="SAM" id="MobiDB-lite"/>
    </source>
</evidence>
<reference evidence="2 3" key="1">
    <citation type="journal article" date="2005" name="Nature">
        <title>The map-based sequence of the rice genome.</title>
        <authorList>
            <consortium name="International rice genome sequencing project (IRGSP)"/>
            <person name="Matsumoto T."/>
            <person name="Wu J."/>
            <person name="Kanamori H."/>
            <person name="Katayose Y."/>
            <person name="Fujisawa M."/>
            <person name="Namiki N."/>
            <person name="Mizuno H."/>
            <person name="Yamamoto K."/>
            <person name="Antonio B.A."/>
            <person name="Baba T."/>
            <person name="Sakata K."/>
            <person name="Nagamura Y."/>
            <person name="Aoki H."/>
            <person name="Arikawa K."/>
            <person name="Arita K."/>
            <person name="Bito T."/>
            <person name="Chiden Y."/>
            <person name="Fujitsuka N."/>
            <person name="Fukunaka R."/>
            <person name="Hamada M."/>
            <person name="Harada C."/>
            <person name="Hayashi A."/>
            <person name="Hijishita S."/>
            <person name="Honda M."/>
            <person name="Hosokawa S."/>
            <person name="Ichikawa Y."/>
            <person name="Idonuma A."/>
            <person name="Iijima M."/>
            <person name="Ikeda M."/>
            <person name="Ikeno M."/>
            <person name="Ito K."/>
            <person name="Ito S."/>
            <person name="Ito T."/>
            <person name="Ito Y."/>
            <person name="Ito Y."/>
            <person name="Iwabuchi A."/>
            <person name="Kamiya K."/>
            <person name="Karasawa W."/>
            <person name="Kurita K."/>
            <person name="Katagiri S."/>
            <person name="Kikuta A."/>
            <person name="Kobayashi H."/>
            <person name="Kobayashi N."/>
            <person name="Machita K."/>
            <person name="Maehara T."/>
            <person name="Masukawa M."/>
            <person name="Mizubayashi T."/>
            <person name="Mukai Y."/>
            <person name="Nagasaki H."/>
            <person name="Nagata Y."/>
            <person name="Naito S."/>
            <person name="Nakashima M."/>
            <person name="Nakama Y."/>
            <person name="Nakamichi Y."/>
            <person name="Nakamura M."/>
            <person name="Meguro A."/>
            <person name="Negishi M."/>
            <person name="Ohta I."/>
            <person name="Ohta T."/>
            <person name="Okamoto M."/>
            <person name="Ono N."/>
            <person name="Saji S."/>
            <person name="Sakaguchi M."/>
            <person name="Sakai K."/>
            <person name="Shibata M."/>
            <person name="Shimokawa T."/>
            <person name="Song J."/>
            <person name="Takazaki Y."/>
            <person name="Terasawa K."/>
            <person name="Tsugane M."/>
            <person name="Tsuji K."/>
            <person name="Ueda S."/>
            <person name="Waki K."/>
            <person name="Yamagata H."/>
            <person name="Yamamoto M."/>
            <person name="Yamamoto S."/>
            <person name="Yamane H."/>
            <person name="Yoshiki S."/>
            <person name="Yoshihara R."/>
            <person name="Yukawa K."/>
            <person name="Zhong H."/>
            <person name="Yano M."/>
            <person name="Yuan Q."/>
            <person name="Ouyang S."/>
            <person name="Liu J."/>
            <person name="Jones K.M."/>
            <person name="Gansberger K."/>
            <person name="Moffat K."/>
            <person name="Hill J."/>
            <person name="Bera J."/>
            <person name="Fadrosh D."/>
            <person name="Jin S."/>
            <person name="Johri S."/>
            <person name="Kim M."/>
            <person name="Overton L."/>
            <person name="Reardon M."/>
            <person name="Tsitrin T."/>
            <person name="Vuong H."/>
            <person name="Weaver B."/>
            <person name="Ciecko A."/>
            <person name="Tallon L."/>
            <person name="Jackson J."/>
            <person name="Pai G."/>
            <person name="Aken S.V."/>
            <person name="Utterback T."/>
            <person name="Reidmuller S."/>
            <person name="Feldblyum T."/>
            <person name="Hsiao J."/>
            <person name="Zismann V."/>
            <person name="Iobst S."/>
            <person name="de Vazeille A.R."/>
            <person name="Buell C.R."/>
            <person name="Ying K."/>
            <person name="Li Y."/>
            <person name="Lu T."/>
            <person name="Huang Y."/>
            <person name="Zhao Q."/>
            <person name="Feng Q."/>
            <person name="Zhang L."/>
            <person name="Zhu J."/>
            <person name="Weng Q."/>
            <person name="Mu J."/>
            <person name="Lu Y."/>
            <person name="Fan D."/>
            <person name="Liu Y."/>
            <person name="Guan J."/>
            <person name="Zhang Y."/>
            <person name="Yu S."/>
            <person name="Liu X."/>
            <person name="Zhang Y."/>
            <person name="Hong G."/>
            <person name="Han B."/>
            <person name="Choisne N."/>
            <person name="Demange N."/>
            <person name="Orjeda G."/>
            <person name="Samain S."/>
            <person name="Cattolico L."/>
            <person name="Pelletier E."/>
            <person name="Couloux A."/>
            <person name="Segurens B."/>
            <person name="Wincker P."/>
            <person name="D'Hont A."/>
            <person name="Scarpelli C."/>
            <person name="Weissenbach J."/>
            <person name="Salanoubat M."/>
            <person name="Quetier F."/>
            <person name="Yu Y."/>
            <person name="Kim H.R."/>
            <person name="Rambo T."/>
            <person name="Currie J."/>
            <person name="Collura K."/>
            <person name="Luo M."/>
            <person name="Yang T."/>
            <person name="Ammiraju J.S.S."/>
            <person name="Engler F."/>
            <person name="Soderlund C."/>
            <person name="Wing R.A."/>
            <person name="Palmer L.E."/>
            <person name="de la Bastide M."/>
            <person name="Spiegel L."/>
            <person name="Nascimento L."/>
            <person name="Zutavern T."/>
            <person name="O'Shaughnessy A."/>
            <person name="Dike S."/>
            <person name="Dedhia N."/>
            <person name="Preston R."/>
            <person name="Balija V."/>
            <person name="McCombie W.R."/>
            <person name="Chow T."/>
            <person name="Chen H."/>
            <person name="Chung M."/>
            <person name="Chen C."/>
            <person name="Shaw J."/>
            <person name="Wu H."/>
            <person name="Hsiao K."/>
            <person name="Chao Y."/>
            <person name="Chu M."/>
            <person name="Cheng C."/>
            <person name="Hour A."/>
            <person name="Lee P."/>
            <person name="Lin S."/>
            <person name="Lin Y."/>
            <person name="Liou J."/>
            <person name="Liu S."/>
            <person name="Hsing Y."/>
            <person name="Raghuvanshi S."/>
            <person name="Mohanty A."/>
            <person name="Bharti A.K."/>
            <person name="Gaur A."/>
            <person name="Gupta V."/>
            <person name="Kumar D."/>
            <person name="Ravi V."/>
            <person name="Vij S."/>
            <person name="Kapur A."/>
            <person name="Khurana P."/>
            <person name="Khurana P."/>
            <person name="Khurana J.P."/>
            <person name="Tyagi A.K."/>
            <person name="Gaikwad K."/>
            <person name="Singh A."/>
            <person name="Dalal V."/>
            <person name="Srivastava S."/>
            <person name="Dixit A."/>
            <person name="Pal A.K."/>
            <person name="Ghazi I.A."/>
            <person name="Yadav M."/>
            <person name="Pandit A."/>
            <person name="Bhargava A."/>
            <person name="Sureshbabu K."/>
            <person name="Batra K."/>
            <person name="Sharma T.R."/>
            <person name="Mohapatra T."/>
            <person name="Singh N.K."/>
            <person name="Messing J."/>
            <person name="Nelson A.B."/>
            <person name="Fuks G."/>
            <person name="Kavchok S."/>
            <person name="Keizer G."/>
            <person name="Linton E."/>
            <person name="Llaca V."/>
            <person name="Song R."/>
            <person name="Tanyolac B."/>
            <person name="Young S."/>
            <person name="Ho-Il K."/>
            <person name="Hahn J.H."/>
            <person name="Sangsakoo G."/>
            <person name="Vanavichit A."/>
            <person name="de Mattos Luiz.A.T."/>
            <person name="Zimmer P.D."/>
            <person name="Malone G."/>
            <person name="Dellagostin O."/>
            <person name="de Oliveira A.C."/>
            <person name="Bevan M."/>
            <person name="Bancroft I."/>
            <person name="Minx P."/>
            <person name="Cordum H."/>
            <person name="Wilson R."/>
            <person name="Cheng Z."/>
            <person name="Jin W."/>
            <person name="Jiang J."/>
            <person name="Leong S.A."/>
            <person name="Iwama H."/>
            <person name="Gojobori T."/>
            <person name="Itoh T."/>
            <person name="Niimura Y."/>
            <person name="Fujii Y."/>
            <person name="Habara T."/>
            <person name="Sakai H."/>
            <person name="Sato Y."/>
            <person name="Wilson G."/>
            <person name="Kumar K."/>
            <person name="McCouch S."/>
            <person name="Juretic N."/>
            <person name="Hoen D."/>
            <person name="Wright S."/>
            <person name="Bruskiewich R."/>
            <person name="Bureau T."/>
            <person name="Miyao A."/>
            <person name="Hirochika H."/>
            <person name="Nishikawa T."/>
            <person name="Kadowaki K."/>
            <person name="Sugiura M."/>
            <person name="Burr B."/>
            <person name="Sasaki T."/>
        </authorList>
    </citation>
    <scope>NUCLEOTIDE SEQUENCE [LARGE SCALE GENOMIC DNA]</scope>
    <source>
        <strain evidence="3">cv. Nipponbare</strain>
    </source>
</reference>
<dbReference type="AlphaFoldDB" id="C7IZ50"/>
<organism evidence="2 3">
    <name type="scientific">Oryza sativa subsp. japonica</name>
    <name type="common">Rice</name>
    <dbReference type="NCBI Taxonomy" id="39947"/>
    <lineage>
        <taxon>Eukaryota</taxon>
        <taxon>Viridiplantae</taxon>
        <taxon>Streptophyta</taxon>
        <taxon>Embryophyta</taxon>
        <taxon>Tracheophyta</taxon>
        <taxon>Spermatophyta</taxon>
        <taxon>Magnoliopsida</taxon>
        <taxon>Liliopsida</taxon>
        <taxon>Poales</taxon>
        <taxon>Poaceae</taxon>
        <taxon>BOP clade</taxon>
        <taxon>Oryzoideae</taxon>
        <taxon>Oryzeae</taxon>
        <taxon>Oryzinae</taxon>
        <taxon>Oryza</taxon>
        <taxon>Oryza sativa</taxon>
    </lineage>
</organism>
<protein>
    <submittedName>
        <fullName evidence="2">Os02g0777950 protein</fullName>
    </submittedName>
</protein>
<feature type="compositionally biased region" description="Gly residues" evidence="1">
    <location>
        <begin position="1"/>
        <end position="37"/>
    </location>
</feature>
<name>C7IZ50_ORYSJ</name>
<gene>
    <name evidence="2" type="ordered locus">Os02g0777950</name>
</gene>
<sequence length="88" mass="8348">GSGQAGGPTRRGGRGGPAAGGGGGDDAGAGEQVGDGGEMPMARYWRRSSVGTGSGTMAADGGHGSRRPPVATPAPASPARTRSPPPPI</sequence>
<dbReference type="Proteomes" id="UP000000763">
    <property type="component" value="Chromosome 2"/>
</dbReference>
<dbReference type="EMBL" id="AP008208">
    <property type="protein sequence ID" value="BAH91897.1"/>
    <property type="molecule type" value="Genomic_DNA"/>
</dbReference>
<evidence type="ECO:0000313" key="3">
    <source>
        <dbReference type="Proteomes" id="UP000000763"/>
    </source>
</evidence>
<dbReference type="KEGG" id="dosa:Os02g0777950"/>
<evidence type="ECO:0000313" key="2">
    <source>
        <dbReference type="EMBL" id="BAH91897.1"/>
    </source>
</evidence>
<reference evidence="3" key="2">
    <citation type="journal article" date="2008" name="Nucleic Acids Res.">
        <title>The rice annotation project database (RAP-DB): 2008 update.</title>
        <authorList>
            <consortium name="The rice annotation project (RAP)"/>
        </authorList>
    </citation>
    <scope>GENOME REANNOTATION</scope>
    <source>
        <strain evidence="3">cv. Nipponbare</strain>
    </source>
</reference>
<feature type="region of interest" description="Disordered" evidence="1">
    <location>
        <begin position="1"/>
        <end position="88"/>
    </location>
</feature>
<proteinExistence type="predicted"/>
<feature type="non-terminal residue" evidence="2">
    <location>
        <position position="1"/>
    </location>
</feature>